<name>A0A558CUJ2_9PSEU</name>
<evidence type="ECO:0000259" key="8">
    <source>
        <dbReference type="PROSITE" id="PS52029"/>
    </source>
</evidence>
<dbReference type="CDD" id="cd16913">
    <property type="entry name" value="YkuD_like"/>
    <property type="match status" value="1"/>
</dbReference>
<feature type="signal peptide" evidence="7">
    <location>
        <begin position="1"/>
        <end position="22"/>
    </location>
</feature>
<evidence type="ECO:0000313" key="10">
    <source>
        <dbReference type="Proteomes" id="UP000320011"/>
    </source>
</evidence>
<proteinExistence type="predicted"/>
<sequence length="147" mass="15607">MTTLRKMTGTLVGAVVATGAFAMATPAAEAAAAPCDAAAKACLQLHTHRAWLMNRGAVAYGPVPVTVGRPGHVTPQGRFSVLYKDLHHYSTEYNGPMPYSVFFTRTGVAFHEGSLSVPSHGCVHLSHDAAVTFFQKLRPGDTVEVVN</sequence>
<dbReference type="GO" id="GO:0016740">
    <property type="term" value="F:transferase activity"/>
    <property type="evidence" value="ECO:0007669"/>
    <property type="project" value="UniProtKB-KW"/>
</dbReference>
<dbReference type="UniPathway" id="UPA00219"/>
<reference evidence="9 10" key="2">
    <citation type="submission" date="2019-08" db="EMBL/GenBank/DDBJ databases">
        <title>Amycolatopsis acidicola sp. nov., isolated from peat swamp forest soil.</title>
        <authorList>
            <person name="Srisuk N."/>
        </authorList>
    </citation>
    <scope>NUCLEOTIDE SEQUENCE [LARGE SCALE GENOMIC DNA]</scope>
    <source>
        <strain evidence="9 10">TBRC 6029</strain>
    </source>
</reference>
<accession>A0A558CUJ2</accession>
<dbReference type="GO" id="GO:0071555">
    <property type="term" value="P:cell wall organization"/>
    <property type="evidence" value="ECO:0007669"/>
    <property type="project" value="UniProtKB-UniRule"/>
</dbReference>
<keyword evidence="2" id="KW-0808">Transferase</keyword>
<keyword evidence="4 6" id="KW-0573">Peptidoglycan synthesis</keyword>
<dbReference type="PROSITE" id="PS52029">
    <property type="entry name" value="LD_TPASE"/>
    <property type="match status" value="1"/>
</dbReference>
<dbReference type="GO" id="GO:0018104">
    <property type="term" value="P:peptidoglycan-protein cross-linking"/>
    <property type="evidence" value="ECO:0007669"/>
    <property type="project" value="TreeGrafter"/>
</dbReference>
<feature type="domain" description="L,D-TPase catalytic" evidence="8">
    <location>
        <begin position="39"/>
        <end position="146"/>
    </location>
</feature>
<dbReference type="InterPro" id="IPR050979">
    <property type="entry name" value="LD-transpeptidase"/>
</dbReference>
<dbReference type="Gene3D" id="2.40.440.10">
    <property type="entry name" value="L,D-transpeptidase catalytic domain-like"/>
    <property type="match status" value="1"/>
</dbReference>
<dbReference type="GO" id="GO:0071972">
    <property type="term" value="F:peptidoglycan L,D-transpeptidase activity"/>
    <property type="evidence" value="ECO:0007669"/>
    <property type="project" value="TreeGrafter"/>
</dbReference>
<comment type="pathway">
    <text evidence="1 6">Cell wall biogenesis; peptidoglycan biosynthesis.</text>
</comment>
<evidence type="ECO:0000256" key="7">
    <source>
        <dbReference type="SAM" id="SignalP"/>
    </source>
</evidence>
<dbReference type="InterPro" id="IPR005490">
    <property type="entry name" value="LD_TPept_cat_dom"/>
</dbReference>
<evidence type="ECO:0000256" key="5">
    <source>
        <dbReference type="ARBA" id="ARBA00023316"/>
    </source>
</evidence>
<dbReference type="GO" id="GO:0008360">
    <property type="term" value="P:regulation of cell shape"/>
    <property type="evidence" value="ECO:0007669"/>
    <property type="project" value="UniProtKB-UniRule"/>
</dbReference>
<reference evidence="9 10" key="1">
    <citation type="submission" date="2019-07" db="EMBL/GenBank/DDBJ databases">
        <authorList>
            <person name="Duangmal K."/>
            <person name="Teo W.F.A."/>
        </authorList>
    </citation>
    <scope>NUCLEOTIDE SEQUENCE [LARGE SCALE GENOMIC DNA]</scope>
    <source>
        <strain evidence="9 10">TBRC 6029</strain>
    </source>
</reference>
<evidence type="ECO:0000256" key="4">
    <source>
        <dbReference type="ARBA" id="ARBA00022984"/>
    </source>
</evidence>
<dbReference type="InterPro" id="IPR038063">
    <property type="entry name" value="Transpep_catalytic_dom"/>
</dbReference>
<organism evidence="9 10">
    <name type="scientific">Amycolatopsis rhizosphaerae</name>
    <dbReference type="NCBI Taxonomy" id="2053003"/>
    <lineage>
        <taxon>Bacteria</taxon>
        <taxon>Bacillati</taxon>
        <taxon>Actinomycetota</taxon>
        <taxon>Actinomycetes</taxon>
        <taxon>Pseudonocardiales</taxon>
        <taxon>Pseudonocardiaceae</taxon>
        <taxon>Amycolatopsis</taxon>
    </lineage>
</organism>
<evidence type="ECO:0000256" key="6">
    <source>
        <dbReference type="PROSITE-ProRule" id="PRU01373"/>
    </source>
</evidence>
<keyword evidence="10" id="KW-1185">Reference proteome</keyword>
<keyword evidence="7" id="KW-0732">Signal</keyword>
<evidence type="ECO:0000313" key="9">
    <source>
        <dbReference type="EMBL" id="TVT52439.1"/>
    </source>
</evidence>
<feature type="active site" description="Proton donor/acceptor" evidence="6">
    <location>
        <position position="111"/>
    </location>
</feature>
<dbReference type="EMBL" id="VJWX01000102">
    <property type="protein sequence ID" value="TVT52439.1"/>
    <property type="molecule type" value="Genomic_DNA"/>
</dbReference>
<keyword evidence="5 6" id="KW-0961">Cell wall biogenesis/degradation</keyword>
<dbReference type="OrthoDB" id="8887048at2"/>
<keyword evidence="3 6" id="KW-0133">Cell shape</keyword>
<gene>
    <name evidence="9" type="ORF">FNH05_13000</name>
</gene>
<evidence type="ECO:0000256" key="2">
    <source>
        <dbReference type="ARBA" id="ARBA00022679"/>
    </source>
</evidence>
<dbReference type="SUPFAM" id="SSF141523">
    <property type="entry name" value="L,D-transpeptidase catalytic domain-like"/>
    <property type="match status" value="1"/>
</dbReference>
<dbReference type="PANTHER" id="PTHR30582">
    <property type="entry name" value="L,D-TRANSPEPTIDASE"/>
    <property type="match status" value="1"/>
</dbReference>
<dbReference type="AlphaFoldDB" id="A0A558CUJ2"/>
<protein>
    <submittedName>
        <fullName evidence="9">L,D-transpeptidase family protein</fullName>
    </submittedName>
</protein>
<evidence type="ECO:0000256" key="3">
    <source>
        <dbReference type="ARBA" id="ARBA00022960"/>
    </source>
</evidence>
<dbReference type="GO" id="GO:0005576">
    <property type="term" value="C:extracellular region"/>
    <property type="evidence" value="ECO:0007669"/>
    <property type="project" value="TreeGrafter"/>
</dbReference>
<dbReference type="PANTHER" id="PTHR30582:SF33">
    <property type="entry name" value="EXPORTED PROTEIN"/>
    <property type="match status" value="1"/>
</dbReference>
<feature type="chain" id="PRO_5039429173" evidence="7">
    <location>
        <begin position="23"/>
        <end position="147"/>
    </location>
</feature>
<feature type="active site" description="Nucleophile" evidence="6">
    <location>
        <position position="122"/>
    </location>
</feature>
<evidence type="ECO:0000256" key="1">
    <source>
        <dbReference type="ARBA" id="ARBA00004752"/>
    </source>
</evidence>
<comment type="caution">
    <text evidence="9">The sequence shown here is derived from an EMBL/GenBank/DDBJ whole genome shotgun (WGS) entry which is preliminary data.</text>
</comment>
<dbReference type="Pfam" id="PF03734">
    <property type="entry name" value="YkuD"/>
    <property type="match status" value="1"/>
</dbReference>
<dbReference type="Proteomes" id="UP000320011">
    <property type="component" value="Unassembled WGS sequence"/>
</dbReference>